<evidence type="ECO:0000313" key="3">
    <source>
        <dbReference type="Proteomes" id="UP000070133"/>
    </source>
</evidence>
<gene>
    <name evidence="2" type="ORF">AC578_4439</name>
</gene>
<dbReference type="Proteomes" id="UP000070133">
    <property type="component" value="Unassembled WGS sequence"/>
</dbReference>
<dbReference type="EMBL" id="LFZN01000063">
    <property type="protein sequence ID" value="KXT01044.1"/>
    <property type="molecule type" value="Genomic_DNA"/>
</dbReference>
<sequence>MNTTLTPKPPRLDPGTGNIFRQSSAQGSEPSGAPDTPEESRQPTFHQVIRDKLAKNVKSDRPPKTNHTDNQLEHNVADVMACLDLQGQALPAEFDDFLRSFRTAEGMRSFRRGIKKGTVKRAVARLSKSDDLFGQDEESTCWYCLKYHQLCIKVTADGRRVPMPLPAAARPGLTAQDIGYWVFDPS</sequence>
<feature type="compositionally biased region" description="Polar residues" evidence="1">
    <location>
        <begin position="19"/>
        <end position="29"/>
    </location>
</feature>
<organism evidence="2 3">
    <name type="scientific">Pseudocercospora eumusae</name>
    <dbReference type="NCBI Taxonomy" id="321146"/>
    <lineage>
        <taxon>Eukaryota</taxon>
        <taxon>Fungi</taxon>
        <taxon>Dikarya</taxon>
        <taxon>Ascomycota</taxon>
        <taxon>Pezizomycotina</taxon>
        <taxon>Dothideomycetes</taxon>
        <taxon>Dothideomycetidae</taxon>
        <taxon>Mycosphaerellales</taxon>
        <taxon>Mycosphaerellaceae</taxon>
        <taxon>Pseudocercospora</taxon>
    </lineage>
</organism>
<name>A0A139HEZ6_9PEZI</name>
<dbReference type="AlphaFoldDB" id="A0A139HEZ6"/>
<comment type="caution">
    <text evidence="2">The sequence shown here is derived from an EMBL/GenBank/DDBJ whole genome shotgun (WGS) entry which is preliminary data.</text>
</comment>
<proteinExistence type="predicted"/>
<feature type="region of interest" description="Disordered" evidence="1">
    <location>
        <begin position="1"/>
        <end position="44"/>
    </location>
</feature>
<reference evidence="2 3" key="1">
    <citation type="submission" date="2015-07" db="EMBL/GenBank/DDBJ databases">
        <title>Comparative genomics of the Sigatoka disease complex on banana suggests a link between parallel evolutionary changes in Pseudocercospora fijiensis and Pseudocercospora eumusae and increased virulence on the banana host.</title>
        <authorList>
            <person name="Chang T.-C."/>
            <person name="Salvucci A."/>
            <person name="Crous P.W."/>
            <person name="Stergiopoulos I."/>
        </authorList>
    </citation>
    <scope>NUCLEOTIDE SEQUENCE [LARGE SCALE GENOMIC DNA]</scope>
    <source>
        <strain evidence="2 3">CBS 114824</strain>
    </source>
</reference>
<accession>A0A139HEZ6</accession>
<keyword evidence="3" id="KW-1185">Reference proteome</keyword>
<evidence type="ECO:0000256" key="1">
    <source>
        <dbReference type="SAM" id="MobiDB-lite"/>
    </source>
</evidence>
<protein>
    <submittedName>
        <fullName evidence="2">Uncharacterized protein</fullName>
    </submittedName>
</protein>
<evidence type="ECO:0000313" key="2">
    <source>
        <dbReference type="EMBL" id="KXT01044.1"/>
    </source>
</evidence>